<feature type="domain" description="Glycosyltransferase 2-like" evidence="1">
    <location>
        <begin position="7"/>
        <end position="125"/>
    </location>
</feature>
<dbReference type="PANTHER" id="PTHR22916:SF3">
    <property type="entry name" value="UDP-GLCNAC:BETAGAL BETA-1,3-N-ACETYLGLUCOSAMINYLTRANSFERASE-LIKE PROTEIN 1"/>
    <property type="match status" value="1"/>
</dbReference>
<sequence length="298" mass="34780">MVKPLVSIVVVSYNQAKYITQVLDSLKNQTYLNWELVVADDASQDDSINQFNHWLQNYNISAKKNYHTTNTGLASVLNECIALCEGEYIKLIAADDFLHPESIEKCVNCLEEKGFDYGLVFTDTFCIDEISNLQPDIADYNKWGNLPADEFKKELLQGNKIAALTVLMRTQVLKETGEYNAEYLVEDYYRWLKINENHSFAYVPEKLSYYRLHANNISKTKAERIFLETLMLQMMFDKTGIVKNRINSFVQKQYLLKQKIPNDLLELYRSYPYNIKRLVFAIRYGIPPMIYRATSKYI</sequence>
<dbReference type="InterPro" id="IPR001173">
    <property type="entry name" value="Glyco_trans_2-like"/>
</dbReference>
<dbReference type="RefSeq" id="WP_034717613.1">
    <property type="nucleotide sequence ID" value="NZ_FOIX01000001.1"/>
</dbReference>
<gene>
    <name evidence="3" type="primary">kfoC_3</name>
    <name evidence="2" type="ORF">HY04_04350</name>
    <name evidence="3" type="ORF">NCTC13489_01878</name>
</gene>
<dbReference type="OrthoDB" id="396512at2"/>
<dbReference type="EMBL" id="JPEP01000002">
    <property type="protein sequence ID" value="KEY17777.1"/>
    <property type="molecule type" value="Genomic_DNA"/>
</dbReference>
<dbReference type="InterPro" id="IPR029044">
    <property type="entry name" value="Nucleotide-diphossugar_trans"/>
</dbReference>
<evidence type="ECO:0000313" key="5">
    <source>
        <dbReference type="Proteomes" id="UP000270036"/>
    </source>
</evidence>
<dbReference type="Pfam" id="PF00535">
    <property type="entry name" value="Glycos_transf_2"/>
    <property type="match status" value="1"/>
</dbReference>
<dbReference type="Proteomes" id="UP000270036">
    <property type="component" value="Chromosome"/>
</dbReference>
<dbReference type="KEGG" id="cant:NCTC13489_01878"/>
<dbReference type="PANTHER" id="PTHR22916">
    <property type="entry name" value="GLYCOSYLTRANSFERASE"/>
    <property type="match status" value="1"/>
</dbReference>
<dbReference type="STRING" id="266748.HY04_04350"/>
<evidence type="ECO:0000259" key="1">
    <source>
        <dbReference type="Pfam" id="PF00535"/>
    </source>
</evidence>
<keyword evidence="4" id="KW-1185">Reference proteome</keyword>
<evidence type="ECO:0000313" key="3">
    <source>
        <dbReference type="EMBL" id="VEH99956.1"/>
    </source>
</evidence>
<name>A0A3S5EUU6_9FLAO</name>
<evidence type="ECO:0000313" key="4">
    <source>
        <dbReference type="Proteomes" id="UP000028349"/>
    </source>
</evidence>
<dbReference type="Proteomes" id="UP000028349">
    <property type="component" value="Unassembled WGS sequence"/>
</dbReference>
<dbReference type="EMBL" id="LR134441">
    <property type="protein sequence ID" value="VEH99956.1"/>
    <property type="molecule type" value="Genomic_DNA"/>
</dbReference>
<reference evidence="2 4" key="1">
    <citation type="submission" date="2014-07" db="EMBL/GenBank/DDBJ databases">
        <authorList>
            <person name="Pisani N.G."/>
            <person name="Newman J.D."/>
        </authorList>
    </citation>
    <scope>NUCLEOTIDE SEQUENCE [LARGE SCALE GENOMIC DNA]</scope>
    <source>
        <strain evidence="2 4">LMG 24720</strain>
    </source>
</reference>
<accession>A0A3S5EUU6</accession>
<protein>
    <submittedName>
        <fullName evidence="3">Chondroitin polymerase</fullName>
    </submittedName>
</protein>
<dbReference type="GO" id="GO:0016758">
    <property type="term" value="F:hexosyltransferase activity"/>
    <property type="evidence" value="ECO:0007669"/>
    <property type="project" value="UniProtKB-ARBA"/>
</dbReference>
<organism evidence="3 5">
    <name type="scientific">Kaistella antarctica</name>
    <dbReference type="NCBI Taxonomy" id="266748"/>
    <lineage>
        <taxon>Bacteria</taxon>
        <taxon>Pseudomonadati</taxon>
        <taxon>Bacteroidota</taxon>
        <taxon>Flavobacteriia</taxon>
        <taxon>Flavobacteriales</taxon>
        <taxon>Weeksellaceae</taxon>
        <taxon>Chryseobacterium group</taxon>
        <taxon>Kaistella</taxon>
    </lineage>
</organism>
<dbReference type="Gene3D" id="3.90.550.10">
    <property type="entry name" value="Spore Coat Polysaccharide Biosynthesis Protein SpsA, Chain A"/>
    <property type="match status" value="1"/>
</dbReference>
<dbReference type="AlphaFoldDB" id="A0A3S5EUU6"/>
<dbReference type="SUPFAM" id="SSF53448">
    <property type="entry name" value="Nucleotide-diphospho-sugar transferases"/>
    <property type="match status" value="1"/>
</dbReference>
<evidence type="ECO:0000313" key="2">
    <source>
        <dbReference type="EMBL" id="KEY17777.1"/>
    </source>
</evidence>
<proteinExistence type="predicted"/>
<reference evidence="3 5" key="2">
    <citation type="submission" date="2018-12" db="EMBL/GenBank/DDBJ databases">
        <authorList>
            <consortium name="Pathogen Informatics"/>
        </authorList>
    </citation>
    <scope>NUCLEOTIDE SEQUENCE [LARGE SCALE GENOMIC DNA]</scope>
    <source>
        <strain evidence="3 5">NCTC13489</strain>
    </source>
</reference>